<reference evidence="2" key="1">
    <citation type="journal article" date="2022" name="Int. J. Mol. Sci.">
        <title>Draft Genome of Tanacetum Coccineum: Genomic Comparison of Closely Related Tanacetum-Family Plants.</title>
        <authorList>
            <person name="Yamashiro T."/>
            <person name="Shiraishi A."/>
            <person name="Nakayama K."/>
            <person name="Satake H."/>
        </authorList>
    </citation>
    <scope>NUCLEOTIDE SEQUENCE</scope>
</reference>
<reference evidence="2" key="2">
    <citation type="submission" date="2022-01" db="EMBL/GenBank/DDBJ databases">
        <authorList>
            <person name="Yamashiro T."/>
            <person name="Shiraishi A."/>
            <person name="Satake H."/>
            <person name="Nakayama K."/>
        </authorList>
    </citation>
    <scope>NUCLEOTIDE SEQUENCE</scope>
</reference>
<proteinExistence type="predicted"/>
<organism evidence="2 3">
    <name type="scientific">Tanacetum coccineum</name>
    <dbReference type="NCBI Taxonomy" id="301880"/>
    <lineage>
        <taxon>Eukaryota</taxon>
        <taxon>Viridiplantae</taxon>
        <taxon>Streptophyta</taxon>
        <taxon>Embryophyta</taxon>
        <taxon>Tracheophyta</taxon>
        <taxon>Spermatophyta</taxon>
        <taxon>Magnoliopsida</taxon>
        <taxon>eudicotyledons</taxon>
        <taxon>Gunneridae</taxon>
        <taxon>Pentapetalae</taxon>
        <taxon>asterids</taxon>
        <taxon>campanulids</taxon>
        <taxon>Asterales</taxon>
        <taxon>Asteraceae</taxon>
        <taxon>Asteroideae</taxon>
        <taxon>Anthemideae</taxon>
        <taxon>Anthemidinae</taxon>
        <taxon>Tanacetum</taxon>
    </lineage>
</organism>
<dbReference type="CDD" id="cd01650">
    <property type="entry name" value="RT_nLTR_like"/>
    <property type="match status" value="1"/>
</dbReference>
<name>A0ABQ4YFI6_9ASTR</name>
<keyword evidence="3" id="KW-1185">Reference proteome</keyword>
<comment type="caution">
    <text evidence="2">The sequence shown here is derived from an EMBL/GenBank/DDBJ whole genome shotgun (WGS) entry which is preliminary data.</text>
</comment>
<keyword evidence="2" id="KW-0695">RNA-directed DNA polymerase</keyword>
<dbReference type="Pfam" id="PF13966">
    <property type="entry name" value="zf-RVT"/>
    <property type="match status" value="1"/>
</dbReference>
<dbReference type="InterPro" id="IPR000477">
    <property type="entry name" value="RT_dom"/>
</dbReference>
<dbReference type="Pfam" id="PF00078">
    <property type="entry name" value="RVT_1"/>
    <property type="match status" value="1"/>
</dbReference>
<evidence type="ECO:0000313" key="2">
    <source>
        <dbReference type="EMBL" id="GJS76528.1"/>
    </source>
</evidence>
<dbReference type="InterPro" id="IPR026960">
    <property type="entry name" value="RVT-Znf"/>
</dbReference>
<sequence length="815" mass="92952">MVEGEWVDDPIRVKDEFRVHFANRFQDPGFCYGKINFEFPNRLNADQVSDLESPVSYDEIRDAVWACGENKSPGPDGYTFDFFRKFWDVVGSDLCTAVLWFFEHGSFASGCNSSFITIIPKILDPKVVNDFRPISLIGCIYKTVTKILASRLSMVISSLISDVQTSFLSNRQIPDGPFIINEILSRCKTKKQKTMIFKVDFAKAYDSIRWRSWRSWIRGSLVSSKSSILVNGSPTSEFHSHCGLKQGDPLAPFLFILIMKSLHLSFSRAIDAGLFTGIKLDSSLSISHLFYADDVVFIGEWSNGNLSGILNILKCFSLLSGLSINLNKSQLLGVGVSDNRVFEAALTLGCSVMKYPFKYLGVRVGDNMSLVNAWDDTVTKLRKRLSRWKLKTLSIGGRLTLLKSVLGSSPIYNMSLFKAPKSVINKMEGIRRDFFNGIQEGHRKISWTKWSKVLAAKKFGGLGVSSFFALNRALLAKWFWRYLTNDGSLWCRVISSIHGGHNQIMSAAQPSLWGSIIKEMNSLKVQGVDIVSHFRIRVGNGSKTRFWKDIWIGDSQLQHMFPRLFALESAKDSYVAEKLDTGISASFRRTVRGGAESYQLDLLLNLLEPISLSSLDDRWVCDLNGDGEFRVKDIRLMIDEFFLPKGDAPTRWINCIPIKVNIFAWKMFLDRLPTRSNLARRNVVLSSVLCPICDVYPEDMNHLFFKCSMTRDITRLVCRWWDLGESSFSSYGEWLSFFKSIRLTSKLKIILEGVFYTMWWCLWSFRNRLLFAPTNPRKDSLFDDIVLLSFNWILARGKIKLNWVSWIQHPSLISL</sequence>
<protein>
    <submittedName>
        <fullName evidence="2">RNA-directed DNA polymerase, eukaryota</fullName>
    </submittedName>
</protein>
<dbReference type="Proteomes" id="UP001151760">
    <property type="component" value="Unassembled WGS sequence"/>
</dbReference>
<dbReference type="PROSITE" id="PS50878">
    <property type="entry name" value="RT_POL"/>
    <property type="match status" value="1"/>
</dbReference>
<dbReference type="EMBL" id="BQNB010010382">
    <property type="protein sequence ID" value="GJS76528.1"/>
    <property type="molecule type" value="Genomic_DNA"/>
</dbReference>
<gene>
    <name evidence="2" type="ORF">Tco_0726409</name>
</gene>
<feature type="domain" description="Reverse transcriptase" evidence="1">
    <location>
        <begin position="100"/>
        <end position="364"/>
    </location>
</feature>
<accession>A0ABQ4YFI6</accession>
<keyword evidence="2" id="KW-0548">Nucleotidyltransferase</keyword>
<dbReference type="PANTHER" id="PTHR33116">
    <property type="entry name" value="REVERSE TRANSCRIPTASE ZINC-BINDING DOMAIN-CONTAINING PROTEIN-RELATED-RELATED"/>
    <property type="match status" value="1"/>
</dbReference>
<dbReference type="GO" id="GO:0003964">
    <property type="term" value="F:RNA-directed DNA polymerase activity"/>
    <property type="evidence" value="ECO:0007669"/>
    <property type="project" value="UniProtKB-KW"/>
</dbReference>
<dbReference type="PANTHER" id="PTHR33116:SF77">
    <property type="entry name" value="RNA-DIRECTED DNA POLYMERASE"/>
    <property type="match status" value="1"/>
</dbReference>
<evidence type="ECO:0000313" key="3">
    <source>
        <dbReference type="Proteomes" id="UP001151760"/>
    </source>
</evidence>
<keyword evidence="2" id="KW-0808">Transferase</keyword>
<evidence type="ECO:0000259" key="1">
    <source>
        <dbReference type="PROSITE" id="PS50878"/>
    </source>
</evidence>